<evidence type="ECO:0000313" key="8">
    <source>
        <dbReference type="Proteomes" id="UP000467840"/>
    </source>
</evidence>
<accession>A0A6A6K0T0</accession>
<dbReference type="EMBL" id="JAAGAX010000511">
    <property type="protein sequence ID" value="KAF2282104.1"/>
    <property type="molecule type" value="Genomic_DNA"/>
</dbReference>
<dbReference type="AlphaFoldDB" id="A0A6A6K0T0"/>
<proteinExistence type="inferred from homology"/>
<dbReference type="GO" id="GO:0017004">
    <property type="term" value="P:cytochrome complex assembly"/>
    <property type="evidence" value="ECO:0007669"/>
    <property type="project" value="InterPro"/>
</dbReference>
<keyword evidence="8" id="KW-1185">Reference proteome</keyword>
<dbReference type="GO" id="GO:0000287">
    <property type="term" value="F:magnesium ion binding"/>
    <property type="evidence" value="ECO:0007669"/>
    <property type="project" value="InterPro"/>
</dbReference>
<evidence type="ECO:0000256" key="4">
    <source>
        <dbReference type="ARBA" id="ARBA00022989"/>
    </source>
</evidence>
<dbReference type="GO" id="GO:0016020">
    <property type="term" value="C:membrane"/>
    <property type="evidence" value="ECO:0007669"/>
    <property type="project" value="UniProtKB-SubCell"/>
</dbReference>
<dbReference type="GO" id="GO:0005829">
    <property type="term" value="C:cytosol"/>
    <property type="evidence" value="ECO:0007669"/>
    <property type="project" value="TreeGrafter"/>
</dbReference>
<evidence type="ECO:0000256" key="6">
    <source>
        <dbReference type="SAM" id="Phobius"/>
    </source>
</evidence>
<dbReference type="SUPFAM" id="SSF52540">
    <property type="entry name" value="P-loop containing nucleoside triphosphate hydrolases"/>
    <property type="match status" value="1"/>
</dbReference>
<feature type="transmembrane region" description="Helical" evidence="6">
    <location>
        <begin position="427"/>
        <end position="448"/>
    </location>
</feature>
<feature type="transmembrane region" description="Helical" evidence="6">
    <location>
        <begin position="394"/>
        <end position="415"/>
    </location>
</feature>
<reference evidence="7 8" key="1">
    <citation type="journal article" date="2020" name="Mol. Plant">
        <title>The Chromosome-Based Rubber Tree Genome Provides New Insights into Spurge Genome Evolution and Rubber Biosynthesis.</title>
        <authorList>
            <person name="Liu J."/>
            <person name="Shi C."/>
            <person name="Shi C.C."/>
            <person name="Li W."/>
            <person name="Zhang Q.J."/>
            <person name="Zhang Y."/>
            <person name="Li K."/>
            <person name="Lu H.F."/>
            <person name="Shi C."/>
            <person name="Zhu S.T."/>
            <person name="Xiao Z.Y."/>
            <person name="Nan H."/>
            <person name="Yue Y."/>
            <person name="Zhu X.G."/>
            <person name="Wu Y."/>
            <person name="Hong X.N."/>
            <person name="Fan G.Y."/>
            <person name="Tong Y."/>
            <person name="Zhang D."/>
            <person name="Mao C.L."/>
            <person name="Liu Y.L."/>
            <person name="Hao S.J."/>
            <person name="Liu W.Q."/>
            <person name="Lv M.Q."/>
            <person name="Zhang H.B."/>
            <person name="Liu Y."/>
            <person name="Hu-Tang G.R."/>
            <person name="Wang J.P."/>
            <person name="Wang J.H."/>
            <person name="Sun Y.H."/>
            <person name="Ni S.B."/>
            <person name="Chen W.B."/>
            <person name="Zhang X.C."/>
            <person name="Jiao Y.N."/>
            <person name="Eichler E.E."/>
            <person name="Li G.H."/>
            <person name="Liu X."/>
            <person name="Gao L.Z."/>
        </authorList>
    </citation>
    <scope>NUCLEOTIDE SEQUENCE [LARGE SCALE GENOMIC DNA]</scope>
    <source>
        <strain evidence="8">cv. GT1</strain>
        <tissue evidence="7">Leaf</tissue>
    </source>
</reference>
<feature type="transmembrane region" description="Helical" evidence="6">
    <location>
        <begin position="460"/>
        <end position="486"/>
    </location>
</feature>
<dbReference type="GO" id="GO:0005524">
    <property type="term" value="F:ATP binding"/>
    <property type="evidence" value="ECO:0007669"/>
    <property type="project" value="InterPro"/>
</dbReference>
<dbReference type="HAMAP" id="MF_00336">
    <property type="entry name" value="BioD"/>
    <property type="match status" value="1"/>
</dbReference>
<keyword evidence="5 6" id="KW-0472">Membrane</keyword>
<evidence type="ECO:0000256" key="3">
    <source>
        <dbReference type="ARBA" id="ARBA00022692"/>
    </source>
</evidence>
<feature type="transmembrane region" description="Helical" evidence="6">
    <location>
        <begin position="360"/>
        <end position="382"/>
    </location>
</feature>
<keyword evidence="4 6" id="KW-1133">Transmembrane helix</keyword>
<dbReference type="GO" id="GO:0015232">
    <property type="term" value="F:heme transmembrane transporter activity"/>
    <property type="evidence" value="ECO:0007669"/>
    <property type="project" value="InterPro"/>
</dbReference>
<dbReference type="GO" id="GO:0004141">
    <property type="term" value="F:dethiobiotin synthase activity"/>
    <property type="evidence" value="ECO:0007669"/>
    <property type="project" value="InterPro"/>
</dbReference>
<comment type="caution">
    <text evidence="7">The sequence shown here is derived from an EMBL/GenBank/DDBJ whole genome shotgun (WGS) entry which is preliminary data.</text>
</comment>
<dbReference type="NCBIfam" id="TIGR00347">
    <property type="entry name" value="bioD"/>
    <property type="match status" value="1"/>
</dbReference>
<name>A0A6A6K0T0_HEVBR</name>
<organism evidence="7 8">
    <name type="scientific">Hevea brasiliensis</name>
    <name type="common">Para rubber tree</name>
    <name type="synonym">Siphonia brasiliensis</name>
    <dbReference type="NCBI Taxonomy" id="3981"/>
    <lineage>
        <taxon>Eukaryota</taxon>
        <taxon>Viridiplantae</taxon>
        <taxon>Streptophyta</taxon>
        <taxon>Embryophyta</taxon>
        <taxon>Tracheophyta</taxon>
        <taxon>Spermatophyta</taxon>
        <taxon>Magnoliopsida</taxon>
        <taxon>eudicotyledons</taxon>
        <taxon>Gunneridae</taxon>
        <taxon>Pentapetalae</taxon>
        <taxon>rosids</taxon>
        <taxon>fabids</taxon>
        <taxon>Malpighiales</taxon>
        <taxon>Euphorbiaceae</taxon>
        <taxon>Crotonoideae</taxon>
        <taxon>Micrandreae</taxon>
        <taxon>Hevea</taxon>
    </lineage>
</organism>
<dbReference type="PRINTS" id="PR01414">
    <property type="entry name" value="CCMBBIOGNSIS"/>
</dbReference>
<dbReference type="Pfam" id="PF03379">
    <property type="entry name" value="CcmB"/>
    <property type="match status" value="1"/>
</dbReference>
<evidence type="ECO:0000256" key="1">
    <source>
        <dbReference type="ARBA" id="ARBA00004141"/>
    </source>
</evidence>
<dbReference type="Gene3D" id="3.40.50.300">
    <property type="entry name" value="P-loop containing nucleotide triphosphate hydrolases"/>
    <property type="match status" value="1"/>
</dbReference>
<gene>
    <name evidence="7" type="ORF">GH714_042928</name>
</gene>
<dbReference type="GO" id="GO:0009102">
    <property type="term" value="P:biotin biosynthetic process"/>
    <property type="evidence" value="ECO:0007669"/>
    <property type="project" value="UniProtKB-UniPathway"/>
</dbReference>
<dbReference type="InterPro" id="IPR027417">
    <property type="entry name" value="P-loop_NTPase"/>
</dbReference>
<dbReference type="Pfam" id="PF13500">
    <property type="entry name" value="AAA_26"/>
    <property type="match status" value="1"/>
</dbReference>
<evidence type="ECO:0000256" key="2">
    <source>
        <dbReference type="ARBA" id="ARBA00010544"/>
    </source>
</evidence>
<dbReference type="PANTHER" id="PTHR43210">
    <property type="entry name" value="DETHIOBIOTIN SYNTHETASE"/>
    <property type="match status" value="1"/>
</dbReference>
<keyword evidence="3 6" id="KW-0812">Transmembrane</keyword>
<dbReference type="UniPathway" id="UPA00078"/>
<dbReference type="InterPro" id="IPR004472">
    <property type="entry name" value="DTB_synth_BioD"/>
</dbReference>
<comment type="subcellular location">
    <subcellularLocation>
        <location evidence="1">Membrane</location>
        <topology evidence="1">Multi-pass membrane protein</topology>
    </subcellularLocation>
</comment>
<sequence>MQAHFVTSCGTDVGKTFITTALCWNFRRIGETVQAIKPVVSGYDEDSPGCSDTFQIIASLGYDFTQENVDKISPWRLNHPRAPNIASRMAGINLSYSEILGFCAERCKNAPGRILIEGVGGVMSPLTDEKSCIDLIRDLSIDVVLVANPCLGSISHVLTALEALRGMQVKVVITLKDPDNTYCTDLVEYLRSYCGRSAYIQDHVSGEREKWALVTGFASNLAVPIFSPVSSQYPYKPSSILCNALSISTVKASLRLHVCRVKSVSYSLVAISVSVLMRELKIMSCNAGNAAQVVLLFVVIVGIALFVLPPACVNEVMPCLFWICGVSVTQASIKALLEDDYRGGVLEQLLIQDLLPEAVIFLKILAHWMCISVPISVAAALIQLTILGGSLHYAIALGLTFGVGLLVVNCVSAVGHSLVLGGEGKLITAQILVFPMIVPVVVCSHLCLKGMVDFTFTRTTALLGAGVLCIVPVSVFFILAAVRLAVEKD</sequence>
<protein>
    <recommendedName>
        <fullName evidence="9">ATP-dependent dethiobiotin synthetase BioD</fullName>
    </recommendedName>
</protein>
<evidence type="ECO:0000256" key="5">
    <source>
        <dbReference type="ARBA" id="ARBA00023136"/>
    </source>
</evidence>
<feature type="transmembrane region" description="Helical" evidence="6">
    <location>
        <begin position="290"/>
        <end position="308"/>
    </location>
</feature>
<evidence type="ECO:0008006" key="9">
    <source>
        <dbReference type="Google" id="ProtNLM"/>
    </source>
</evidence>
<dbReference type="Proteomes" id="UP000467840">
    <property type="component" value="Unassembled WGS sequence"/>
</dbReference>
<evidence type="ECO:0000313" key="7">
    <source>
        <dbReference type="EMBL" id="KAF2282104.1"/>
    </source>
</evidence>
<dbReference type="InterPro" id="IPR003544">
    <property type="entry name" value="Cyt_c_biogenesis_CcmB"/>
</dbReference>
<dbReference type="PANTHER" id="PTHR43210:SF5">
    <property type="entry name" value="DETHIOBIOTIN SYNTHETASE"/>
    <property type="match status" value="1"/>
</dbReference>
<dbReference type="CDD" id="cd03109">
    <property type="entry name" value="DTBS"/>
    <property type="match status" value="1"/>
</dbReference>
<comment type="similarity">
    <text evidence="2">Belongs to the CcmB/CycW/HelB family.</text>
</comment>